<dbReference type="EMBL" id="JANPWB010000008">
    <property type="protein sequence ID" value="KAJ1164894.1"/>
    <property type="molecule type" value="Genomic_DNA"/>
</dbReference>
<evidence type="ECO:0000313" key="1">
    <source>
        <dbReference type="EMBL" id="KAJ1164894.1"/>
    </source>
</evidence>
<dbReference type="CDD" id="cd00303">
    <property type="entry name" value="retropepsin_like"/>
    <property type="match status" value="1"/>
</dbReference>
<dbReference type="Gene3D" id="2.40.70.10">
    <property type="entry name" value="Acid Proteases"/>
    <property type="match status" value="1"/>
</dbReference>
<name>A0AAV7SLD2_PLEWA</name>
<organism evidence="1 2">
    <name type="scientific">Pleurodeles waltl</name>
    <name type="common">Iberian ribbed newt</name>
    <dbReference type="NCBI Taxonomy" id="8319"/>
    <lineage>
        <taxon>Eukaryota</taxon>
        <taxon>Metazoa</taxon>
        <taxon>Chordata</taxon>
        <taxon>Craniata</taxon>
        <taxon>Vertebrata</taxon>
        <taxon>Euteleostomi</taxon>
        <taxon>Amphibia</taxon>
        <taxon>Batrachia</taxon>
        <taxon>Caudata</taxon>
        <taxon>Salamandroidea</taxon>
        <taxon>Salamandridae</taxon>
        <taxon>Pleurodelinae</taxon>
        <taxon>Pleurodeles</taxon>
    </lineage>
</organism>
<gene>
    <name evidence="1" type="ORF">NDU88_005326</name>
</gene>
<evidence type="ECO:0000313" key="2">
    <source>
        <dbReference type="Proteomes" id="UP001066276"/>
    </source>
</evidence>
<comment type="caution">
    <text evidence="1">The sequence shown here is derived from an EMBL/GenBank/DDBJ whole genome shotgun (WGS) entry which is preliminary data.</text>
</comment>
<dbReference type="InterPro" id="IPR021109">
    <property type="entry name" value="Peptidase_aspartic_dom_sf"/>
</dbReference>
<proteinExistence type="predicted"/>
<dbReference type="SUPFAM" id="SSF50630">
    <property type="entry name" value="Acid proteases"/>
    <property type="match status" value="1"/>
</dbReference>
<dbReference type="AlphaFoldDB" id="A0AAV7SLD2"/>
<dbReference type="Proteomes" id="UP001066276">
    <property type="component" value="Chromosome 4_2"/>
</dbReference>
<reference evidence="1" key="1">
    <citation type="journal article" date="2022" name="bioRxiv">
        <title>Sequencing and chromosome-scale assembly of the giantPleurodeles waltlgenome.</title>
        <authorList>
            <person name="Brown T."/>
            <person name="Elewa A."/>
            <person name="Iarovenko S."/>
            <person name="Subramanian E."/>
            <person name="Araus A.J."/>
            <person name="Petzold A."/>
            <person name="Susuki M."/>
            <person name="Suzuki K.-i.T."/>
            <person name="Hayashi T."/>
            <person name="Toyoda A."/>
            <person name="Oliveira C."/>
            <person name="Osipova E."/>
            <person name="Leigh N.D."/>
            <person name="Simon A."/>
            <person name="Yun M.H."/>
        </authorList>
    </citation>
    <scope>NUCLEOTIDE SEQUENCE</scope>
    <source>
        <strain evidence="1">20211129_DDA</strain>
        <tissue evidence="1">Liver</tissue>
    </source>
</reference>
<protein>
    <submittedName>
        <fullName evidence="1">Uncharacterized protein</fullName>
    </submittedName>
</protein>
<sequence>MVCRSTASKFAPKSKGKLSRNVKQLLLEVGTDQVIPTVDNREGSLRKEEDKEIFMISVAGRDNQKKSATPVCQIKVDGIKITAFIDTGASMNVSEQFQKLKPQPKILPTKARIHTYGAMELIPLKDAITVQIPHGSSRTQTKFYRGTHWDAIGMPRG</sequence>
<keyword evidence="2" id="KW-1185">Reference proteome</keyword>
<accession>A0AAV7SLD2</accession>